<protein>
    <submittedName>
        <fullName evidence="2">DUF1513 domain-containing protein</fullName>
    </submittedName>
</protein>
<sequence>MVTEPGAMVASSSRRRWLAQVAALGLAAAARPVLAQADGSEPLRFAAAWESEAGGYQVGVLQQQKPAGPLARACALSVPTRAHGVWAEPGGTLLAVARRPGDWLLRLRMSDGKALAWSWMDGGRAFNGHVIASADGKQLYTTETDLETAEGLIGVRDAASLEKVGEWRTHGADPHELLLDADGSLLVANGGIPTLPETGRLKVELHRMDASLVRLDTRSGQLLGQWRLADSRLSLRHIAWGADAQGARVLGIALQAEHEDAAARRAAPLLARFDGRQLTAHGAAHTLNGYGGDIAFAGGRFAVSCPRADGVALWRADGQWEGFAPLAEACPLAADRKGALLWAGGRDAAARLPLPGDHPAIGGLRVDNHWLMLG</sequence>
<organism evidence="2 3">
    <name type="scientific">Xenophilus arseniciresistens</name>
    <dbReference type="NCBI Taxonomy" id="1283306"/>
    <lineage>
        <taxon>Bacteria</taxon>
        <taxon>Pseudomonadati</taxon>
        <taxon>Pseudomonadota</taxon>
        <taxon>Betaproteobacteria</taxon>
        <taxon>Burkholderiales</taxon>
        <taxon>Comamonadaceae</taxon>
        <taxon>Xenophilus</taxon>
    </lineage>
</organism>
<keyword evidence="3" id="KW-1185">Reference proteome</keyword>
<dbReference type="Pfam" id="PF07433">
    <property type="entry name" value="DUF1513"/>
    <property type="match status" value="1"/>
</dbReference>
<dbReference type="InterPro" id="IPR015943">
    <property type="entry name" value="WD40/YVTN_repeat-like_dom_sf"/>
</dbReference>
<dbReference type="SUPFAM" id="SSF50969">
    <property type="entry name" value="YVTN repeat-like/Quinoprotein amine dehydrogenase"/>
    <property type="match status" value="1"/>
</dbReference>
<feature type="chain" id="PRO_5042171687" evidence="1">
    <location>
        <begin position="36"/>
        <end position="374"/>
    </location>
</feature>
<dbReference type="Proteomes" id="UP001212602">
    <property type="component" value="Unassembled WGS sequence"/>
</dbReference>
<name>A0AAE3T0Q6_9BURK</name>
<keyword evidence="1" id="KW-0732">Signal</keyword>
<dbReference type="AlphaFoldDB" id="A0AAE3T0Q6"/>
<comment type="caution">
    <text evidence="2">The sequence shown here is derived from an EMBL/GenBank/DDBJ whole genome shotgun (WGS) entry which is preliminary data.</text>
</comment>
<dbReference type="InterPro" id="IPR006311">
    <property type="entry name" value="TAT_signal"/>
</dbReference>
<accession>A0AAE3T0Q6</accession>
<dbReference type="InterPro" id="IPR011044">
    <property type="entry name" value="Quino_amine_DH_bsu"/>
</dbReference>
<evidence type="ECO:0000313" key="2">
    <source>
        <dbReference type="EMBL" id="MDA7416557.1"/>
    </source>
</evidence>
<evidence type="ECO:0000256" key="1">
    <source>
        <dbReference type="SAM" id="SignalP"/>
    </source>
</evidence>
<dbReference type="PROSITE" id="PS51318">
    <property type="entry name" value="TAT"/>
    <property type="match status" value="1"/>
</dbReference>
<dbReference type="EMBL" id="JAQIPB010000003">
    <property type="protein sequence ID" value="MDA7416557.1"/>
    <property type="molecule type" value="Genomic_DNA"/>
</dbReference>
<evidence type="ECO:0000313" key="3">
    <source>
        <dbReference type="Proteomes" id="UP001212602"/>
    </source>
</evidence>
<gene>
    <name evidence="2" type="ORF">PGB34_09265</name>
</gene>
<dbReference type="InterPro" id="IPR008311">
    <property type="entry name" value="UCP028101"/>
</dbReference>
<dbReference type="Gene3D" id="2.130.10.10">
    <property type="entry name" value="YVTN repeat-like/Quinoprotein amine dehydrogenase"/>
    <property type="match status" value="1"/>
</dbReference>
<proteinExistence type="predicted"/>
<reference evidence="2" key="1">
    <citation type="submission" date="2023-01" db="EMBL/GenBank/DDBJ databases">
        <title>Xenophilus mangrovi sp. nov., isolated from soil of Mangrove nature reserve.</title>
        <authorList>
            <person name="Xu S."/>
            <person name="Liu Z."/>
            <person name="Xu Y."/>
        </authorList>
    </citation>
    <scope>NUCLEOTIDE SEQUENCE</scope>
    <source>
        <strain evidence="2">YW8</strain>
    </source>
</reference>
<feature type="signal peptide" evidence="1">
    <location>
        <begin position="1"/>
        <end position="35"/>
    </location>
</feature>